<protein>
    <submittedName>
        <fullName evidence="3">CSLREA domain-containing protein</fullName>
    </submittedName>
</protein>
<dbReference type="SUPFAM" id="SSF51126">
    <property type="entry name" value="Pectin lyase-like"/>
    <property type="match status" value="1"/>
</dbReference>
<organism evidence="3">
    <name type="scientific">Pseudomonas solani</name>
    <dbReference type="NCBI Taxonomy" id="2731552"/>
    <lineage>
        <taxon>Bacteria</taxon>
        <taxon>Pseudomonadati</taxon>
        <taxon>Pseudomonadota</taxon>
        <taxon>Gammaproteobacteria</taxon>
        <taxon>Pseudomonadales</taxon>
        <taxon>Pseudomonadaceae</taxon>
        <taxon>Pseudomonas</taxon>
    </lineage>
</organism>
<keyword evidence="2" id="KW-0732">Signal</keyword>
<dbReference type="EMBL" id="CP158373">
    <property type="protein sequence ID" value="XBY63056.1"/>
    <property type="molecule type" value="Genomic_DNA"/>
</dbReference>
<dbReference type="AlphaFoldDB" id="A0AAU7XZG0"/>
<dbReference type="NCBIfam" id="TIGR04214">
    <property type="entry name" value="CSLREA_Nterm"/>
    <property type="match status" value="1"/>
</dbReference>
<accession>A0AAU7XZG0</accession>
<dbReference type="RefSeq" id="WP_350446903.1">
    <property type="nucleotide sequence ID" value="NZ_CP158373.1"/>
</dbReference>
<name>A0AAU7XZG0_9PSED</name>
<proteinExistence type="predicted"/>
<feature type="chain" id="PRO_5043425798" evidence="2">
    <location>
        <begin position="33"/>
        <end position="459"/>
    </location>
</feature>
<evidence type="ECO:0000313" key="3">
    <source>
        <dbReference type="EMBL" id="XBY63056.1"/>
    </source>
</evidence>
<feature type="signal peptide" evidence="2">
    <location>
        <begin position="1"/>
        <end position="32"/>
    </location>
</feature>
<evidence type="ECO:0000256" key="1">
    <source>
        <dbReference type="SAM" id="MobiDB-lite"/>
    </source>
</evidence>
<feature type="region of interest" description="Disordered" evidence="1">
    <location>
        <begin position="409"/>
        <end position="459"/>
    </location>
</feature>
<dbReference type="NCBIfam" id="NF041518">
    <property type="entry name" value="choice_anch_Q"/>
    <property type="match status" value="1"/>
</dbReference>
<evidence type="ECO:0000256" key="2">
    <source>
        <dbReference type="SAM" id="SignalP"/>
    </source>
</evidence>
<gene>
    <name evidence="3" type="ORF">ABS648_24385</name>
</gene>
<reference evidence="3" key="1">
    <citation type="submission" date="2023-08" db="EMBL/GenBank/DDBJ databases">
        <title>Increased levels of nutrients transform a symbiont into a lethal pathobiont.</title>
        <authorList>
            <person name="Lachnit T."/>
            <person name="Ulrich L."/>
            <person name="Willmer F.M."/>
            <person name="Hasenbein T."/>
            <person name="Steiner L.X."/>
            <person name="Wolters M."/>
            <person name="Herbst E.M."/>
            <person name="Deines P."/>
        </authorList>
    </citation>
    <scope>NUCLEOTIDE SEQUENCE</scope>
    <source>
        <strain evidence="3">T3</strain>
    </source>
</reference>
<dbReference type="InterPro" id="IPR026457">
    <property type="entry name" value="CSLREA_Nterm"/>
</dbReference>
<dbReference type="InterPro" id="IPR011050">
    <property type="entry name" value="Pectin_lyase_fold/virulence"/>
</dbReference>
<dbReference type="InterPro" id="IPR059226">
    <property type="entry name" value="Choice_anch_Q_dom"/>
</dbReference>
<sequence>MTQSRSHSRTRPRLATSLMLASLLALPTLGMARDFQVTRTDDGFDGLCDADCTLRDAVEAANRLGGKNRIVLPAGVYALTLPPTMGEEGEILDEDQNLNGDLDVRAGNLTLVGAGVGASVIDGSGLDRLLEIDLGVTVLLQDLTLRNGHTTSNGGAIENFGYLVVRRVAFQDNRASFGFYDGDGGAISNRGTLEVHSSVFERNRADFGDSGRALGGAIFNGGLLTLRDSLFSENVTNGDDVVALGGALFNTGTADVARSAFLHHRADGPGVVIRNDGNGVLRLTNVTVSGKNANGEGDYDAVVANGSDYPMFAGTPSLQLVNVTIADNLTLGLLNHGRLSVRNSLIVGNGNESIGPANCANGGDTTSYQASGLLLGTDTGNCTADIQVNDAEAFARVLYPLAANGSSLPTHALRPRSPAVDTGIGSCTQQDQRGSMRPRDGDGDGMALCDLGAYERPKP</sequence>